<organism evidence="1 2">
    <name type="scientific">Lichtheimia ornata</name>
    <dbReference type="NCBI Taxonomy" id="688661"/>
    <lineage>
        <taxon>Eukaryota</taxon>
        <taxon>Fungi</taxon>
        <taxon>Fungi incertae sedis</taxon>
        <taxon>Mucoromycota</taxon>
        <taxon>Mucoromycotina</taxon>
        <taxon>Mucoromycetes</taxon>
        <taxon>Mucorales</taxon>
        <taxon>Lichtheimiaceae</taxon>
        <taxon>Lichtheimia</taxon>
    </lineage>
</organism>
<dbReference type="RefSeq" id="XP_058347018.1">
    <property type="nucleotide sequence ID" value="XM_058481887.1"/>
</dbReference>
<protein>
    <submittedName>
        <fullName evidence="1">Uncharacterized protein</fullName>
    </submittedName>
</protein>
<keyword evidence="2" id="KW-1185">Reference proteome</keyword>
<evidence type="ECO:0000313" key="1">
    <source>
        <dbReference type="EMBL" id="KAJ8662105.1"/>
    </source>
</evidence>
<sequence>MNDFRNPFGSESATMTDDEALDRFVRGLAENVQVYVRTQFPTTTAQAERIAFRLRRSHVVYQNAADKMTRLEPPRQPSRDVEYMDLDAVQTRYRRNDWRTRTFSRRDNAA</sequence>
<dbReference type="AlphaFoldDB" id="A0AAD7Y0Z8"/>
<dbReference type="EMBL" id="JARTCD010000005">
    <property type="protein sequence ID" value="KAJ8662105.1"/>
    <property type="molecule type" value="Genomic_DNA"/>
</dbReference>
<comment type="caution">
    <text evidence="1">The sequence shown here is derived from an EMBL/GenBank/DDBJ whole genome shotgun (WGS) entry which is preliminary data.</text>
</comment>
<dbReference type="GeneID" id="83209214"/>
<name>A0AAD7Y0Z8_9FUNG</name>
<accession>A0AAD7Y0Z8</accession>
<evidence type="ECO:0000313" key="2">
    <source>
        <dbReference type="Proteomes" id="UP001234581"/>
    </source>
</evidence>
<proteinExistence type="predicted"/>
<dbReference type="Proteomes" id="UP001234581">
    <property type="component" value="Unassembled WGS sequence"/>
</dbReference>
<reference evidence="1 2" key="1">
    <citation type="submission" date="2023-03" db="EMBL/GenBank/DDBJ databases">
        <title>Genome sequence of Lichtheimia ornata CBS 291.66.</title>
        <authorList>
            <person name="Mohabir J.T."/>
            <person name="Shea T.P."/>
            <person name="Kurbessoian T."/>
            <person name="Berby B."/>
            <person name="Fontaine J."/>
            <person name="Livny J."/>
            <person name="Gnirke A."/>
            <person name="Stajich J.E."/>
            <person name="Cuomo C.A."/>
        </authorList>
    </citation>
    <scope>NUCLEOTIDE SEQUENCE [LARGE SCALE GENOMIC DNA]</scope>
    <source>
        <strain evidence="1">CBS 291.66</strain>
    </source>
</reference>
<gene>
    <name evidence="1" type="ORF">O0I10_001796</name>
</gene>